<gene>
    <name evidence="1" type="ORF">CRG98_011247</name>
</gene>
<comment type="caution">
    <text evidence="1">The sequence shown here is derived from an EMBL/GenBank/DDBJ whole genome shotgun (WGS) entry which is preliminary data.</text>
</comment>
<reference evidence="1 2" key="1">
    <citation type="submission" date="2017-11" db="EMBL/GenBank/DDBJ databases">
        <title>De-novo sequencing of pomegranate (Punica granatum L.) genome.</title>
        <authorList>
            <person name="Akparov Z."/>
            <person name="Amiraslanov A."/>
            <person name="Hajiyeva S."/>
            <person name="Abbasov M."/>
            <person name="Kaur K."/>
            <person name="Hamwieh A."/>
            <person name="Solovyev V."/>
            <person name="Salamov A."/>
            <person name="Braich B."/>
            <person name="Kosarev P."/>
            <person name="Mahmoud A."/>
            <person name="Hajiyev E."/>
            <person name="Babayeva S."/>
            <person name="Izzatullayeva V."/>
            <person name="Mammadov A."/>
            <person name="Mammadov A."/>
            <person name="Sharifova S."/>
            <person name="Ojaghi J."/>
            <person name="Eynullazada K."/>
            <person name="Bayramov B."/>
            <person name="Abdulazimova A."/>
            <person name="Shahmuradov I."/>
        </authorList>
    </citation>
    <scope>NUCLEOTIDE SEQUENCE [LARGE SCALE GENOMIC DNA]</scope>
    <source>
        <strain evidence="2">cv. AG2017</strain>
        <tissue evidence="1">Leaf</tissue>
    </source>
</reference>
<evidence type="ECO:0000313" key="1">
    <source>
        <dbReference type="EMBL" id="PKI68339.1"/>
    </source>
</evidence>
<feature type="non-terminal residue" evidence="1">
    <location>
        <position position="70"/>
    </location>
</feature>
<protein>
    <submittedName>
        <fullName evidence="1">Uncharacterized protein</fullName>
    </submittedName>
</protein>
<name>A0A2I0KIR5_PUNGR</name>
<organism evidence="1 2">
    <name type="scientific">Punica granatum</name>
    <name type="common">Pomegranate</name>
    <dbReference type="NCBI Taxonomy" id="22663"/>
    <lineage>
        <taxon>Eukaryota</taxon>
        <taxon>Viridiplantae</taxon>
        <taxon>Streptophyta</taxon>
        <taxon>Embryophyta</taxon>
        <taxon>Tracheophyta</taxon>
        <taxon>Spermatophyta</taxon>
        <taxon>Magnoliopsida</taxon>
        <taxon>eudicotyledons</taxon>
        <taxon>Gunneridae</taxon>
        <taxon>Pentapetalae</taxon>
        <taxon>rosids</taxon>
        <taxon>malvids</taxon>
        <taxon>Myrtales</taxon>
        <taxon>Lythraceae</taxon>
        <taxon>Punica</taxon>
    </lineage>
</organism>
<keyword evidence="2" id="KW-1185">Reference proteome</keyword>
<accession>A0A2I0KIR5</accession>
<dbReference type="EMBL" id="PGOL01000560">
    <property type="protein sequence ID" value="PKI68339.1"/>
    <property type="molecule type" value="Genomic_DNA"/>
</dbReference>
<dbReference type="Proteomes" id="UP000233551">
    <property type="component" value="Unassembled WGS sequence"/>
</dbReference>
<sequence length="70" mass="8161">MRRLNETNRLTWQLSLDYPSQNQLLSDLRFDGNVIDDDDLLEMEPPKLSLYLLFITPSAVHRDLFGLTVP</sequence>
<proteinExistence type="predicted"/>
<dbReference type="AlphaFoldDB" id="A0A2I0KIR5"/>
<evidence type="ECO:0000313" key="2">
    <source>
        <dbReference type="Proteomes" id="UP000233551"/>
    </source>
</evidence>